<organism evidence="1">
    <name type="scientific">uncultured Rubrobacteraceae bacterium</name>
    <dbReference type="NCBI Taxonomy" id="349277"/>
    <lineage>
        <taxon>Bacteria</taxon>
        <taxon>Bacillati</taxon>
        <taxon>Actinomycetota</taxon>
        <taxon>Rubrobacteria</taxon>
        <taxon>Rubrobacterales</taxon>
        <taxon>Rubrobacteraceae</taxon>
        <taxon>environmental samples</taxon>
    </lineage>
</organism>
<dbReference type="AlphaFoldDB" id="A0A6J4PAI0"/>
<evidence type="ECO:0000313" key="1">
    <source>
        <dbReference type="EMBL" id="CAA9404739.1"/>
    </source>
</evidence>
<dbReference type="InterPro" id="IPR007060">
    <property type="entry name" value="FtsL/DivIC"/>
</dbReference>
<keyword evidence="1" id="KW-0131">Cell cycle</keyword>
<proteinExistence type="predicted"/>
<dbReference type="GO" id="GO:0051301">
    <property type="term" value="P:cell division"/>
    <property type="evidence" value="ECO:0007669"/>
    <property type="project" value="UniProtKB-KW"/>
</dbReference>
<sequence>MSLTRPLKVILYAAFVGLLLASYLSPLQDIVEGRSRVFTLRADLAEVEKQNAARERAVEELETPEGVERAARERYGMIKPGEKVYIVPQDPEGE</sequence>
<dbReference type="Pfam" id="PF04977">
    <property type="entry name" value="DivIC"/>
    <property type="match status" value="1"/>
</dbReference>
<dbReference type="EMBL" id="CADCVB010000002">
    <property type="protein sequence ID" value="CAA9404739.1"/>
    <property type="molecule type" value="Genomic_DNA"/>
</dbReference>
<name>A0A6J4PAI0_9ACTN</name>
<reference evidence="1" key="1">
    <citation type="submission" date="2020-02" db="EMBL/GenBank/DDBJ databases">
        <authorList>
            <person name="Meier V. D."/>
        </authorList>
    </citation>
    <scope>NUCLEOTIDE SEQUENCE</scope>
    <source>
        <strain evidence="1">AVDCRST_MAG78</strain>
    </source>
</reference>
<accession>A0A6J4PAI0</accession>
<gene>
    <name evidence="1" type="ORF">AVDCRST_MAG78-49</name>
</gene>
<protein>
    <submittedName>
        <fullName evidence="1">Cell division protein DivIC (FtsB), stabilizes FtsL against RasP cleavage</fullName>
    </submittedName>
</protein>
<keyword evidence="1" id="KW-0132">Cell division</keyword>